<evidence type="ECO:0000313" key="1">
    <source>
        <dbReference type="EMBL" id="KAJ9114659.1"/>
    </source>
</evidence>
<evidence type="ECO:0000313" key="2">
    <source>
        <dbReference type="Proteomes" id="UP001243375"/>
    </source>
</evidence>
<dbReference type="EMBL" id="JASBWU010000018">
    <property type="protein sequence ID" value="KAJ9114659.1"/>
    <property type="molecule type" value="Genomic_DNA"/>
</dbReference>
<comment type="caution">
    <text evidence="1">The sequence shown here is derived from an EMBL/GenBank/DDBJ whole genome shotgun (WGS) entry which is preliminary data.</text>
</comment>
<organism evidence="1 2">
    <name type="scientific">Naganishia vaughanmartiniae</name>
    <dbReference type="NCBI Taxonomy" id="1424756"/>
    <lineage>
        <taxon>Eukaryota</taxon>
        <taxon>Fungi</taxon>
        <taxon>Dikarya</taxon>
        <taxon>Basidiomycota</taxon>
        <taxon>Agaricomycotina</taxon>
        <taxon>Tremellomycetes</taxon>
        <taxon>Filobasidiales</taxon>
        <taxon>Filobasidiaceae</taxon>
        <taxon>Naganishia</taxon>
    </lineage>
</organism>
<reference evidence="1" key="1">
    <citation type="submission" date="2023-04" db="EMBL/GenBank/DDBJ databases">
        <title>Draft Genome sequencing of Naganishia species isolated from polar environments using Oxford Nanopore Technology.</title>
        <authorList>
            <person name="Leo P."/>
            <person name="Venkateswaran K."/>
        </authorList>
    </citation>
    <scope>NUCLEOTIDE SEQUENCE</scope>
    <source>
        <strain evidence="1">MNA-CCFEE 5425</strain>
    </source>
</reference>
<name>A0ACC2WU39_9TREE</name>
<dbReference type="Proteomes" id="UP001243375">
    <property type="component" value="Unassembled WGS sequence"/>
</dbReference>
<protein>
    <submittedName>
        <fullName evidence="1">Uncharacterized protein</fullName>
    </submittedName>
</protein>
<gene>
    <name evidence="1" type="ORF">QFC22_005535</name>
</gene>
<accession>A0ACC2WU39</accession>
<keyword evidence="2" id="KW-1185">Reference proteome</keyword>
<proteinExistence type="predicted"/>
<sequence>MNRTRRACSAWTKAPVTAQRKGAVGVKDNILWRSTTTPTPTECDSHILQDFLPPFIATAVTRLKEHGWKVKGKTRMDEFGMGSMTVNTKNRERVVNPWAEEERSAGGSSGGSAVVVAAGEVEGALGTDTGGSIRLPASYCGVVGLKPSYGMETHLPPDQTPLPLGPLLKHLQTLGATLVPISIPTIPLCLPAYYVLACAEASSTLARFGGGWYGSESNRTAREEVRSAGFGQEVRKRIIAGTWALTADAFNNSYLKALQLRHDLRRDYQSVFRAPHPLATDAETPDERGVDVILHPTAIQTAPPLPSVENNASQPSSARTATSEYAQDILTVPASLAGLPSVSVPYGVSETDGWPVGVSLTVQWGMESLVLDIARIGVESYYAAGQAARRHVREEDESIE</sequence>